<comment type="caution">
    <text evidence="1">The sequence shown here is derived from an EMBL/GenBank/DDBJ whole genome shotgun (WGS) entry which is preliminary data.</text>
</comment>
<proteinExistence type="predicted"/>
<gene>
    <name evidence="1" type="ORF">JHL16_10890</name>
</gene>
<dbReference type="Proteomes" id="UP000616151">
    <property type="component" value="Unassembled WGS sequence"/>
</dbReference>
<keyword evidence="1" id="KW-0812">Transmembrane</keyword>
<protein>
    <submittedName>
        <fullName evidence="1">Energy-coupling factor transporter transmembrane protein EcfT</fullName>
    </submittedName>
</protein>
<dbReference type="EMBL" id="JAENHL010000006">
    <property type="protein sequence ID" value="MBK1866861.1"/>
    <property type="molecule type" value="Genomic_DNA"/>
</dbReference>
<evidence type="ECO:0000313" key="1">
    <source>
        <dbReference type="EMBL" id="MBK1866861.1"/>
    </source>
</evidence>
<sequence>MTTAFLQRVSNDTAVAHLDMRVKFALLVMASTIIFIWNNLLLQALVLVLMLALMLAARVPAATIRRLILILSPALIMIAVIQGLWSPFGVTPVVTVPDSVPWVGGWHIFYVEGLLFGLAVCCRLLIPMLAFQLVFMTSDPRDIVLGLARIGVPYRVAFLFSTTFRFVPLLFEEMEGIKEAQRLRGVDIDSLGLVRKLIAMARMLVPLVMICLSKAQLMEIALQAKAFTGSGDRTYLHPTREQLSLAEKLLIAVFLLAPVAALAARLVYGFGGSVL</sequence>
<keyword evidence="2" id="KW-1185">Reference proteome</keyword>
<keyword evidence="1" id="KW-0472">Membrane</keyword>
<organism evidence="1 2">
    <name type="scientific">Taklimakanibacter albus</name>
    <dbReference type="NCBI Taxonomy" id="2800327"/>
    <lineage>
        <taxon>Bacteria</taxon>
        <taxon>Pseudomonadati</taxon>
        <taxon>Pseudomonadota</taxon>
        <taxon>Alphaproteobacteria</taxon>
        <taxon>Hyphomicrobiales</taxon>
        <taxon>Aestuariivirgaceae</taxon>
        <taxon>Taklimakanibacter</taxon>
    </lineage>
</organism>
<evidence type="ECO:0000313" key="2">
    <source>
        <dbReference type="Proteomes" id="UP000616151"/>
    </source>
</evidence>
<accession>A0ACC5R2I2</accession>
<name>A0ACC5R2I2_9HYPH</name>
<reference evidence="1" key="1">
    <citation type="submission" date="2021-01" db="EMBL/GenBank/DDBJ databases">
        <authorList>
            <person name="Sun Q."/>
        </authorList>
    </citation>
    <scope>NUCLEOTIDE SEQUENCE</scope>
    <source>
        <strain evidence="1">YIM B02566</strain>
    </source>
</reference>